<dbReference type="GO" id="GO:0051603">
    <property type="term" value="P:proteolysis involved in protein catabolic process"/>
    <property type="evidence" value="ECO:0007669"/>
    <property type="project" value="InterPro"/>
</dbReference>
<evidence type="ECO:0000256" key="4">
    <source>
        <dbReference type="ARBA" id="ARBA00023242"/>
    </source>
</evidence>
<protein>
    <submittedName>
        <fullName evidence="5">N-terminal nucleophile aminohydrolase</fullName>
    </submittedName>
</protein>
<keyword evidence="3 5" id="KW-0378">Hydrolase</keyword>
<evidence type="ECO:0000313" key="6">
    <source>
        <dbReference type="Proteomes" id="UP000095751"/>
    </source>
</evidence>
<dbReference type="Gene3D" id="3.60.20.10">
    <property type="entry name" value="Glutamine Phosphoribosylpyrophosphate, subunit 1, domain 1"/>
    <property type="match status" value="1"/>
</dbReference>
<name>A0A1E7ESX9_9STRA</name>
<dbReference type="Proteomes" id="UP000095751">
    <property type="component" value="Unassembled WGS sequence"/>
</dbReference>
<dbReference type="InterPro" id="IPR029055">
    <property type="entry name" value="Ntn_hydrolases_N"/>
</dbReference>
<dbReference type="GO" id="GO:0005737">
    <property type="term" value="C:cytoplasm"/>
    <property type="evidence" value="ECO:0007669"/>
    <property type="project" value="TreeGrafter"/>
</dbReference>
<accession>A0A1E7ESX9</accession>
<keyword evidence="2" id="KW-0888">Threonine protease</keyword>
<dbReference type="GO" id="GO:0004298">
    <property type="term" value="F:threonine-type endopeptidase activity"/>
    <property type="evidence" value="ECO:0007669"/>
    <property type="project" value="UniProtKB-KW"/>
</dbReference>
<dbReference type="AlphaFoldDB" id="A0A1E7ESX9"/>
<dbReference type="OrthoDB" id="429533at2759"/>
<feature type="non-terminal residue" evidence="5">
    <location>
        <position position="188"/>
    </location>
</feature>
<dbReference type="SUPFAM" id="SSF56235">
    <property type="entry name" value="N-terminal nucleophile aminohydrolases (Ntn hydrolases)"/>
    <property type="match status" value="1"/>
</dbReference>
<dbReference type="Pfam" id="PF00227">
    <property type="entry name" value="Proteasome"/>
    <property type="match status" value="1"/>
</dbReference>
<feature type="non-terminal residue" evidence="5">
    <location>
        <position position="1"/>
    </location>
</feature>
<keyword evidence="4" id="KW-0539">Nucleus</keyword>
<reference evidence="5 6" key="1">
    <citation type="submission" date="2016-09" db="EMBL/GenBank/DDBJ databases">
        <title>Extensive genetic diversity and differential bi-allelic expression allows diatom success in the polar Southern Ocean.</title>
        <authorList>
            <consortium name="DOE Joint Genome Institute"/>
            <person name="Mock T."/>
            <person name="Otillar R.P."/>
            <person name="Strauss J."/>
            <person name="Dupont C."/>
            <person name="Frickenhaus S."/>
            <person name="Maumus F."/>
            <person name="Mcmullan M."/>
            <person name="Sanges R."/>
            <person name="Schmutz J."/>
            <person name="Toseland A."/>
            <person name="Valas R."/>
            <person name="Veluchamy A."/>
            <person name="Ward B.J."/>
            <person name="Allen A."/>
            <person name="Barry K."/>
            <person name="Falciatore A."/>
            <person name="Ferrante M."/>
            <person name="Fortunato A.E."/>
            <person name="Gloeckner G."/>
            <person name="Gruber A."/>
            <person name="Hipkin R."/>
            <person name="Janech M."/>
            <person name="Kroth P."/>
            <person name="Leese F."/>
            <person name="Lindquist E."/>
            <person name="Lyon B.R."/>
            <person name="Martin J."/>
            <person name="Mayer C."/>
            <person name="Parker M."/>
            <person name="Quesneville H."/>
            <person name="Raymond J."/>
            <person name="Uhlig C."/>
            <person name="Valentin K.U."/>
            <person name="Worden A.Z."/>
            <person name="Armbrust E.V."/>
            <person name="Bowler C."/>
            <person name="Green B."/>
            <person name="Moulton V."/>
            <person name="Van Oosterhout C."/>
            <person name="Grigoriev I."/>
        </authorList>
    </citation>
    <scope>NUCLEOTIDE SEQUENCE [LARGE SCALE GENOMIC DNA]</scope>
    <source>
        <strain evidence="5 6">CCMP1102</strain>
    </source>
</reference>
<keyword evidence="6" id="KW-1185">Reference proteome</keyword>
<dbReference type="GO" id="GO:0005839">
    <property type="term" value="C:proteasome core complex"/>
    <property type="evidence" value="ECO:0007669"/>
    <property type="project" value="InterPro"/>
</dbReference>
<evidence type="ECO:0000313" key="5">
    <source>
        <dbReference type="EMBL" id="OEU08982.1"/>
    </source>
</evidence>
<dbReference type="EMBL" id="KV784378">
    <property type="protein sequence ID" value="OEU08982.1"/>
    <property type="molecule type" value="Genomic_DNA"/>
</dbReference>
<dbReference type="InterPro" id="IPR001353">
    <property type="entry name" value="Proteasome_sua/b"/>
</dbReference>
<keyword evidence="1" id="KW-0645">Protease</keyword>
<evidence type="ECO:0000256" key="3">
    <source>
        <dbReference type="ARBA" id="ARBA00022801"/>
    </source>
</evidence>
<dbReference type="KEGG" id="fcy:FRACYDRAFT_161231"/>
<sequence length="188" mass="19835">KTGTTIAGCVVIDTQTNQQYVILGADTRATEGTIVADKRCDKIHKLASNCRCCGAGTSADLDKVTRQVDENNNNELLWMKSVSIDVLCNMFQDTLFKSKGQLGANLILGGVWNGKASLRAIHPHGSADIDLPFTALGSGGLAAISVLEDGYNSCHSSVEDGIKLVQRAILAGIQNDLGSGSQVDICII</sequence>
<dbReference type="InParanoid" id="A0A1E7ESX9"/>
<evidence type="ECO:0000256" key="1">
    <source>
        <dbReference type="ARBA" id="ARBA00022670"/>
    </source>
</evidence>
<organism evidence="5 6">
    <name type="scientific">Fragilariopsis cylindrus CCMP1102</name>
    <dbReference type="NCBI Taxonomy" id="635003"/>
    <lineage>
        <taxon>Eukaryota</taxon>
        <taxon>Sar</taxon>
        <taxon>Stramenopiles</taxon>
        <taxon>Ochrophyta</taxon>
        <taxon>Bacillariophyta</taxon>
        <taxon>Bacillariophyceae</taxon>
        <taxon>Bacillariophycidae</taxon>
        <taxon>Bacillariales</taxon>
        <taxon>Bacillariaceae</taxon>
        <taxon>Fragilariopsis</taxon>
    </lineage>
</organism>
<gene>
    <name evidence="5" type="ORF">FRACYDRAFT_161231</name>
</gene>
<evidence type="ECO:0000256" key="2">
    <source>
        <dbReference type="ARBA" id="ARBA00022698"/>
    </source>
</evidence>
<dbReference type="PANTHER" id="PTHR32194">
    <property type="entry name" value="METALLOPROTEASE TLDD"/>
    <property type="match status" value="1"/>
</dbReference>
<dbReference type="PANTHER" id="PTHR32194:SF4">
    <property type="entry name" value="PROTEASOME SUBUNIT BETA TYPE-7"/>
    <property type="match status" value="1"/>
</dbReference>
<dbReference type="InterPro" id="IPR023333">
    <property type="entry name" value="Proteasome_suB-type"/>
</dbReference>
<proteinExistence type="predicted"/>